<name>K0S6W2_THAOC</name>
<feature type="non-terminal residue" evidence="1">
    <location>
        <position position="135"/>
    </location>
</feature>
<sequence length="135" mass="15202">MTMKADSDSKSKLSVVEEGLVLYNSSLIRESKNCSVDGSSGPEGEQDAAYADLPLNHSLTVAFVVQRLLEYFKSQTSFRQNNVKKKTAYRKRLDDEEQQQVIEDKRKRARDVDWDVVLSHGNGTATPLMLVDGYN</sequence>
<comment type="caution">
    <text evidence="1">The sequence shown here is derived from an EMBL/GenBank/DDBJ whole genome shotgun (WGS) entry which is preliminary data.</text>
</comment>
<gene>
    <name evidence="1" type="ORF">THAOC_18544</name>
</gene>
<protein>
    <submittedName>
        <fullName evidence="1">Uncharacterized protein</fullName>
    </submittedName>
</protein>
<keyword evidence="2" id="KW-1185">Reference proteome</keyword>
<reference evidence="1 2" key="1">
    <citation type="journal article" date="2012" name="Genome Biol.">
        <title>Genome and low-iron response of an oceanic diatom adapted to chronic iron limitation.</title>
        <authorList>
            <person name="Lommer M."/>
            <person name="Specht M."/>
            <person name="Roy A.S."/>
            <person name="Kraemer L."/>
            <person name="Andreson R."/>
            <person name="Gutowska M.A."/>
            <person name="Wolf J."/>
            <person name="Bergner S.V."/>
            <person name="Schilhabel M.B."/>
            <person name="Klostermeier U.C."/>
            <person name="Beiko R.G."/>
            <person name="Rosenstiel P."/>
            <person name="Hippler M."/>
            <person name="Laroche J."/>
        </authorList>
    </citation>
    <scope>NUCLEOTIDE SEQUENCE [LARGE SCALE GENOMIC DNA]</scope>
    <source>
        <strain evidence="1 2">CCMP1005</strain>
    </source>
</reference>
<dbReference type="OrthoDB" id="513221at2759"/>
<evidence type="ECO:0000313" key="1">
    <source>
        <dbReference type="EMBL" id="EJK61030.1"/>
    </source>
</evidence>
<dbReference type="AlphaFoldDB" id="K0S6W2"/>
<organism evidence="1 2">
    <name type="scientific">Thalassiosira oceanica</name>
    <name type="common">Marine diatom</name>
    <dbReference type="NCBI Taxonomy" id="159749"/>
    <lineage>
        <taxon>Eukaryota</taxon>
        <taxon>Sar</taxon>
        <taxon>Stramenopiles</taxon>
        <taxon>Ochrophyta</taxon>
        <taxon>Bacillariophyta</taxon>
        <taxon>Coscinodiscophyceae</taxon>
        <taxon>Thalassiosirophycidae</taxon>
        <taxon>Thalassiosirales</taxon>
        <taxon>Thalassiosiraceae</taxon>
        <taxon>Thalassiosira</taxon>
    </lineage>
</organism>
<accession>K0S6W2</accession>
<evidence type="ECO:0000313" key="2">
    <source>
        <dbReference type="Proteomes" id="UP000266841"/>
    </source>
</evidence>
<dbReference type="Proteomes" id="UP000266841">
    <property type="component" value="Unassembled WGS sequence"/>
</dbReference>
<dbReference type="EMBL" id="AGNL01020477">
    <property type="protein sequence ID" value="EJK61030.1"/>
    <property type="molecule type" value="Genomic_DNA"/>
</dbReference>
<proteinExistence type="predicted"/>